<comment type="caution">
    <text evidence="5">The sequence shown here is derived from an EMBL/GenBank/DDBJ whole genome shotgun (WGS) entry which is preliminary data.</text>
</comment>
<evidence type="ECO:0000256" key="3">
    <source>
        <dbReference type="SAM" id="SignalP"/>
    </source>
</evidence>
<dbReference type="GO" id="GO:0006508">
    <property type="term" value="P:proteolysis"/>
    <property type="evidence" value="ECO:0007669"/>
    <property type="project" value="InterPro"/>
</dbReference>
<keyword evidence="3" id="KW-0732">Signal</keyword>
<dbReference type="PRINTS" id="PR00793">
    <property type="entry name" value="PROAMNOPTASE"/>
</dbReference>
<dbReference type="Proteomes" id="UP000051802">
    <property type="component" value="Unassembled WGS sequence"/>
</dbReference>
<dbReference type="AlphaFoldDB" id="A0A0R0AY52"/>
<organism evidence="5 6">
    <name type="scientific">Stenotrophomonas panacihumi</name>
    <dbReference type="NCBI Taxonomy" id="676599"/>
    <lineage>
        <taxon>Bacteria</taxon>
        <taxon>Pseudomonadati</taxon>
        <taxon>Pseudomonadota</taxon>
        <taxon>Gammaproteobacteria</taxon>
        <taxon>Lysobacterales</taxon>
        <taxon>Lysobacteraceae</taxon>
        <taxon>Stenotrophomonas</taxon>
    </lineage>
</organism>
<evidence type="ECO:0000313" key="5">
    <source>
        <dbReference type="EMBL" id="KRG46337.1"/>
    </source>
</evidence>
<dbReference type="InterPro" id="IPR000073">
    <property type="entry name" value="AB_hydrolase_1"/>
</dbReference>
<dbReference type="RefSeq" id="WP_057645025.1">
    <property type="nucleotide sequence ID" value="NZ_LLXU01000056.1"/>
</dbReference>
<dbReference type="InterPro" id="IPR050228">
    <property type="entry name" value="Carboxylesterase_BioH"/>
</dbReference>
<sequence>MGKHWVIGLMALLCGPLQAAESCPDTTAQYAKARAVVADLERISTPNGVQESWAQPAGGIAQWVTARGQDRDNPVVLFVHGGPASPLTPTLWQFQRPLEEYFTMVTYDQRGSGKTFSDNPPEAIADTLQIERYADDAIAIAEAVRQRYHKPKVILMGHSWGTIVSMRAALKRPDLFYAYVGVGQVINVRENERISYDYAVAQARAHHNAEAEKELASIAPYPGNTPITRDRIVSARKWAQYYGGMTAYRDTSDYFFNGPRLSPEYDDAARCAIDAGNVFTLGRVLPEFLGVDFTGVREFPIPVLMFMGRQDYTTPSEPTAQWLAKVRAPMKQGVWFEHSAHMMPWEEPGKLLVSLLTYVRPLAEPAPAK</sequence>
<feature type="signal peptide" evidence="3">
    <location>
        <begin position="1"/>
        <end position="19"/>
    </location>
</feature>
<keyword evidence="2 5" id="KW-0378">Hydrolase</keyword>
<reference evidence="5 6" key="1">
    <citation type="submission" date="2015-10" db="EMBL/GenBank/DDBJ databases">
        <title>Genome sequencing and analysis of members of genus Stenotrophomonas.</title>
        <authorList>
            <person name="Patil P.P."/>
            <person name="Midha S."/>
            <person name="Patil P.B."/>
        </authorList>
    </citation>
    <scope>NUCLEOTIDE SEQUENCE [LARGE SCALE GENOMIC DNA]</scope>
    <source>
        <strain evidence="5 6">JCM 16536</strain>
    </source>
</reference>
<evidence type="ECO:0000313" key="6">
    <source>
        <dbReference type="Proteomes" id="UP000051802"/>
    </source>
</evidence>
<dbReference type="Gene3D" id="3.40.50.1820">
    <property type="entry name" value="alpha/beta hydrolase"/>
    <property type="match status" value="1"/>
</dbReference>
<dbReference type="Pfam" id="PF12697">
    <property type="entry name" value="Abhydrolase_6"/>
    <property type="match status" value="1"/>
</dbReference>
<dbReference type="PANTHER" id="PTHR43194">
    <property type="entry name" value="HYDROLASE ALPHA/BETA FOLD FAMILY"/>
    <property type="match status" value="1"/>
</dbReference>
<evidence type="ECO:0000259" key="4">
    <source>
        <dbReference type="Pfam" id="PF12697"/>
    </source>
</evidence>
<dbReference type="PANTHER" id="PTHR43194:SF2">
    <property type="entry name" value="PEROXISOMAL MEMBRANE PROTEIN LPX1"/>
    <property type="match status" value="1"/>
</dbReference>
<evidence type="ECO:0000256" key="2">
    <source>
        <dbReference type="ARBA" id="ARBA00022801"/>
    </source>
</evidence>
<dbReference type="InterPro" id="IPR029058">
    <property type="entry name" value="AB_hydrolase_fold"/>
</dbReference>
<name>A0A0R0AY52_9GAMM</name>
<proteinExistence type="inferred from homology"/>
<keyword evidence="6" id="KW-1185">Reference proteome</keyword>
<dbReference type="GO" id="GO:0008233">
    <property type="term" value="F:peptidase activity"/>
    <property type="evidence" value="ECO:0007669"/>
    <property type="project" value="InterPro"/>
</dbReference>
<gene>
    <name evidence="5" type="ORF">ARC20_05645</name>
</gene>
<accession>A0A0R0AY52</accession>
<feature type="domain" description="AB hydrolase-1" evidence="4">
    <location>
        <begin position="76"/>
        <end position="352"/>
    </location>
</feature>
<dbReference type="InterPro" id="IPR002410">
    <property type="entry name" value="Peptidase_S33"/>
</dbReference>
<dbReference type="STRING" id="676599.ARC20_05645"/>
<dbReference type="SUPFAM" id="SSF53474">
    <property type="entry name" value="alpha/beta-Hydrolases"/>
    <property type="match status" value="1"/>
</dbReference>
<comment type="similarity">
    <text evidence="1">Belongs to the peptidase S33 family.</text>
</comment>
<evidence type="ECO:0000256" key="1">
    <source>
        <dbReference type="ARBA" id="ARBA00010088"/>
    </source>
</evidence>
<protein>
    <submittedName>
        <fullName evidence="5">Alpha/beta hydrolase</fullName>
    </submittedName>
</protein>
<feature type="chain" id="PRO_5006391513" evidence="3">
    <location>
        <begin position="20"/>
        <end position="369"/>
    </location>
</feature>
<dbReference type="OrthoDB" id="9796770at2"/>
<dbReference type="EMBL" id="LLXU01000056">
    <property type="protein sequence ID" value="KRG46337.1"/>
    <property type="molecule type" value="Genomic_DNA"/>
</dbReference>